<comment type="caution">
    <text evidence="3">The sequence shown here is derived from an EMBL/GenBank/DDBJ whole genome shotgun (WGS) entry which is preliminary data.</text>
</comment>
<keyword evidence="1" id="KW-0732">Signal</keyword>
<protein>
    <submittedName>
        <fullName evidence="3">Ser/Thr phosphatase family protein</fullName>
    </submittedName>
</protein>
<reference evidence="3 4" key="1">
    <citation type="submission" date="2009-10" db="EMBL/GenBank/DDBJ databases">
        <authorList>
            <person name="Qin X."/>
            <person name="Bachman B."/>
            <person name="Battles P."/>
            <person name="Bell A."/>
            <person name="Bess C."/>
            <person name="Bickham C."/>
            <person name="Chaboub L."/>
            <person name="Chen D."/>
            <person name="Coyle M."/>
            <person name="Deiros D.R."/>
            <person name="Dinh H."/>
            <person name="Forbes L."/>
            <person name="Fowler G."/>
            <person name="Francisco L."/>
            <person name="Fu Q."/>
            <person name="Gubbala S."/>
            <person name="Hale W."/>
            <person name="Han Y."/>
            <person name="Hemphill L."/>
            <person name="Highlander S.K."/>
            <person name="Hirani K."/>
            <person name="Hogues M."/>
            <person name="Jackson L."/>
            <person name="Jakkamsetti A."/>
            <person name="Javaid M."/>
            <person name="Jiang H."/>
            <person name="Korchina V."/>
            <person name="Kovar C."/>
            <person name="Lara F."/>
            <person name="Lee S."/>
            <person name="Mata R."/>
            <person name="Mathew T."/>
            <person name="Moen C."/>
            <person name="Morales K."/>
            <person name="Munidasa M."/>
            <person name="Nazareth L."/>
            <person name="Ngo R."/>
            <person name="Nguyen L."/>
            <person name="Okwuonu G."/>
            <person name="Ongeri F."/>
            <person name="Patil S."/>
            <person name="Petrosino J."/>
            <person name="Pham C."/>
            <person name="Pham P."/>
            <person name="Pu L.-L."/>
            <person name="Puazo M."/>
            <person name="Raj R."/>
            <person name="Reid J."/>
            <person name="Rouhana J."/>
            <person name="Saada N."/>
            <person name="Shang Y."/>
            <person name="Simmons D."/>
            <person name="Thornton R."/>
            <person name="Warren J."/>
            <person name="Weissenberger G."/>
            <person name="Zhang J."/>
            <person name="Zhang L."/>
            <person name="Zhou C."/>
            <person name="Zhu D."/>
            <person name="Muzny D."/>
            <person name="Worley K."/>
            <person name="Gibbs R."/>
        </authorList>
    </citation>
    <scope>NUCLEOTIDE SEQUENCE [LARGE SCALE GENOMIC DNA]</scope>
    <source>
        <strain evidence="3 4">DSM 17361</strain>
    </source>
</reference>
<proteinExistence type="predicted"/>
<evidence type="ECO:0000256" key="1">
    <source>
        <dbReference type="ARBA" id="ARBA00022729"/>
    </source>
</evidence>
<dbReference type="InterPro" id="IPR004843">
    <property type="entry name" value="Calcineurin-like_PHP"/>
</dbReference>
<dbReference type="InterPro" id="IPR013783">
    <property type="entry name" value="Ig-like_fold"/>
</dbReference>
<dbReference type="OrthoDB" id="596345at2"/>
<dbReference type="Proteomes" id="UP000003160">
    <property type="component" value="Unassembled WGS sequence"/>
</dbReference>
<dbReference type="EMBL" id="ACKS01000058">
    <property type="protein sequence ID" value="EFA44219.1"/>
    <property type="molecule type" value="Genomic_DNA"/>
</dbReference>
<dbReference type="SUPFAM" id="SSF56300">
    <property type="entry name" value="Metallo-dependent phosphatases"/>
    <property type="match status" value="1"/>
</dbReference>
<dbReference type="GO" id="GO:0046872">
    <property type="term" value="F:metal ion binding"/>
    <property type="evidence" value="ECO:0007669"/>
    <property type="project" value="InterPro"/>
</dbReference>
<dbReference type="Pfam" id="PF07550">
    <property type="entry name" value="Shr-like_HID"/>
    <property type="match status" value="1"/>
</dbReference>
<dbReference type="InterPro" id="IPR011432">
    <property type="entry name" value="Shr-like_HID"/>
</dbReference>
<dbReference type="SUPFAM" id="SSF49363">
    <property type="entry name" value="Purple acid phosphatase, N-terminal domain"/>
    <property type="match status" value="1"/>
</dbReference>
<dbReference type="RefSeq" id="WP_007173477.1">
    <property type="nucleotide sequence ID" value="NZ_GG704780.1"/>
</dbReference>
<name>D1PWN8_9BACT</name>
<dbReference type="Gene3D" id="2.60.40.10">
    <property type="entry name" value="Immunoglobulins"/>
    <property type="match status" value="1"/>
</dbReference>
<evidence type="ECO:0000313" key="4">
    <source>
        <dbReference type="Proteomes" id="UP000003160"/>
    </source>
</evidence>
<dbReference type="InterPro" id="IPR008963">
    <property type="entry name" value="Purple_acid_Pase-like_N"/>
</dbReference>
<gene>
    <name evidence="3" type="ORF">HMPREF0645_1373</name>
</gene>
<dbReference type="InterPro" id="IPR029052">
    <property type="entry name" value="Metallo-depent_PP-like"/>
</dbReference>
<evidence type="ECO:0000313" key="3">
    <source>
        <dbReference type="EMBL" id="EFA44219.1"/>
    </source>
</evidence>
<feature type="domain" description="Fibronectin type-III" evidence="2">
    <location>
        <begin position="155"/>
        <end position="246"/>
    </location>
</feature>
<dbReference type="GO" id="GO:0003993">
    <property type="term" value="F:acid phosphatase activity"/>
    <property type="evidence" value="ECO:0007669"/>
    <property type="project" value="InterPro"/>
</dbReference>
<dbReference type="eggNOG" id="COG1409">
    <property type="taxonomic scope" value="Bacteria"/>
</dbReference>
<dbReference type="Gene3D" id="3.60.21.10">
    <property type="match status" value="1"/>
</dbReference>
<dbReference type="InterPro" id="IPR003961">
    <property type="entry name" value="FN3_dom"/>
</dbReference>
<dbReference type="PROSITE" id="PS50853">
    <property type="entry name" value="FN3"/>
    <property type="match status" value="1"/>
</dbReference>
<dbReference type="PANTHER" id="PTHR45867:SF3">
    <property type="entry name" value="ACID PHOSPHATASE TYPE 7"/>
    <property type="match status" value="1"/>
</dbReference>
<dbReference type="AlphaFoldDB" id="D1PWN8"/>
<dbReference type="eggNOG" id="COG3540">
    <property type="taxonomic scope" value="Bacteria"/>
</dbReference>
<dbReference type="InterPro" id="IPR015914">
    <property type="entry name" value="PAPs_N"/>
</dbReference>
<dbReference type="CDD" id="cd00063">
    <property type="entry name" value="FN3"/>
    <property type="match status" value="1"/>
</dbReference>
<dbReference type="Gene3D" id="2.60.40.380">
    <property type="entry name" value="Purple acid phosphatase-like, N-terminal"/>
    <property type="match status" value="1"/>
</dbReference>
<dbReference type="Pfam" id="PF00149">
    <property type="entry name" value="Metallophos"/>
    <property type="match status" value="1"/>
</dbReference>
<dbReference type="Pfam" id="PF16656">
    <property type="entry name" value="Pur_ac_phosph_N"/>
    <property type="match status" value="1"/>
</dbReference>
<keyword evidence="4" id="KW-1185">Reference proteome</keyword>
<evidence type="ECO:0000259" key="2">
    <source>
        <dbReference type="PROSITE" id="PS50853"/>
    </source>
</evidence>
<sequence>MREFYKGVVLLLAVLLRFQAYAPAKLVDTKTMGMSETMNFTVPTEGVRSVRWLSPHGFKIMSGQGTGTIMLQSSFLAQDGKLSAVRLFEDGHNDTLSYAIQVYRKVDKVEDHTISEGQEIFLAGAMRTKADIYYEQTGERDGRPLYTAHRLTVLPPDHVEYSQPVLQTVTANSVWVTWRTSTLQPSKVSYGIQPLDKEAEGTAEKMGVNYYWHSVELKGLQPNTTYSYKITAGGSPETYRFHTPPVIGSKQKMRILLMGDHQIKSRSGYEWLFQAAKRKVEERYGDVAENIQMIMNVGDQVDAGTLQQYEQIHVYKSKLLSPYLPTMTVVGNHETYSDPGMKNYAAHYHYENLSYRGVTSGTENYYAYQVGRVLFVCLSTEHAGNAQKSWVKKVADEAKADETVDFIISVNHRPIQAEQYIGDISAWVRNEAVPILNTTGKHVLNFGGHHHLYHRGQKPEAPLYHIINGGASWNQLWGMSSEQDFDDVQKTIDYWGYQILEFTYDDEPKMTAECYAIGNKDIVRDNLLIDTFHRQYGQPAPQKPSLAPVDETVTLPYTFKGSPYVSAGKDSLNTVEYQISTTEDFSSIVVDNIRDVENLYGSTHSPLHIPLDINENVDITQLTIPENGIKNGVNYVRVRYRDANLEWSEWSDVQKFTVKGSIDGDPVITMDVKRVDVGQEFTVSYNYAPVGKNAWIGIFRKGQVPGPIPSVTWAYTTGVSGTLKFTLSSADEYFAVLFRDGGYKEAAPRIKFFVGAELKYNIDKKVYKEGEPVRVTYTNAPALRDDWFGVYRMGETPGNGTDLSDSWSYVDRGVSDGLITLATGSGFAYSLPKGYYFISYFSRGKYFEPFERQYFSVGSEISSVASHKDNYLPGDDIKIDYADGPGTPKDWIGFYREGKQVGIDELDGFFYTYSATDGTITIPAGKLPVGNYDVSLYINDSYDAVSNTIHLSIAKAPLLTLESYNDGRIAMSFEDSKAWRDSISSILVDGREMPVGSYSIDNGHLVISAPELGSNASVVVIKAKGWQDNTLALSTTGIRSTEQQSSWQYDAATRTLSLDAVHEGTLRVISADGRLLTERRVRTGANRISLEGMARQMVIVSWLDQNGKPLNIKIRL</sequence>
<organism evidence="3 4">
    <name type="scientific">Hallella bergensis DSM 17361</name>
    <dbReference type="NCBI Taxonomy" id="585502"/>
    <lineage>
        <taxon>Bacteria</taxon>
        <taxon>Pseudomonadati</taxon>
        <taxon>Bacteroidota</taxon>
        <taxon>Bacteroidia</taxon>
        <taxon>Bacteroidales</taxon>
        <taxon>Prevotellaceae</taxon>
        <taxon>Hallella</taxon>
    </lineage>
</organism>
<accession>D1PWN8</accession>
<dbReference type="HOGENOM" id="CLU_009325_0_0_10"/>
<dbReference type="PANTHER" id="PTHR45867">
    <property type="entry name" value="PURPLE ACID PHOSPHATASE"/>
    <property type="match status" value="1"/>
</dbReference>